<feature type="region of interest" description="Disordered" evidence="4">
    <location>
        <begin position="491"/>
        <end position="544"/>
    </location>
</feature>
<dbReference type="Pfam" id="PF04824">
    <property type="entry name" value="Rad21_Rec8"/>
    <property type="match status" value="1"/>
</dbReference>
<dbReference type="CDD" id="cd21794">
    <property type="entry name" value="Rad21_Rec8_M_Rec8"/>
    <property type="match status" value="1"/>
</dbReference>
<proteinExistence type="inferred from homology"/>
<evidence type="ECO:0000256" key="1">
    <source>
        <dbReference type="ARBA" id="ARBA00004123"/>
    </source>
</evidence>
<dbReference type="InterPro" id="IPR006910">
    <property type="entry name" value="Rad21_Rec8_N"/>
</dbReference>
<dbReference type="GO" id="GO:0006302">
    <property type="term" value="P:double-strand break repair"/>
    <property type="evidence" value="ECO:0007669"/>
    <property type="project" value="TreeGrafter"/>
</dbReference>
<dbReference type="InterPro" id="IPR039781">
    <property type="entry name" value="Rad21/Rec8-like"/>
</dbReference>
<dbReference type="Gene3D" id="1.10.10.580">
    <property type="entry name" value="Structural maintenance of chromosome 1. Chain E"/>
    <property type="match status" value="1"/>
</dbReference>
<evidence type="ECO:0000256" key="4">
    <source>
        <dbReference type="SAM" id="MobiDB-lite"/>
    </source>
</evidence>
<evidence type="ECO:0000256" key="2">
    <source>
        <dbReference type="ARBA" id="ARBA00009870"/>
    </source>
</evidence>
<dbReference type="GO" id="GO:0030893">
    <property type="term" value="C:meiotic cohesin complex"/>
    <property type="evidence" value="ECO:0007669"/>
    <property type="project" value="TreeGrafter"/>
</dbReference>
<evidence type="ECO:0000313" key="8">
    <source>
        <dbReference type="Proteomes" id="UP000594262"/>
    </source>
</evidence>
<evidence type="ECO:0000259" key="5">
    <source>
        <dbReference type="Pfam" id="PF04824"/>
    </source>
</evidence>
<evidence type="ECO:0000313" key="7">
    <source>
        <dbReference type="EnsemblMetazoa" id="CLYHEMP023258.2"/>
    </source>
</evidence>
<feature type="domain" description="Rad21/Rec8-like protein N-terminal" evidence="6">
    <location>
        <begin position="19"/>
        <end position="117"/>
    </location>
</feature>
<dbReference type="InterPro" id="IPR006909">
    <property type="entry name" value="Rad21/Rec8_C_eu"/>
</dbReference>
<keyword evidence="8" id="KW-1185">Reference proteome</keyword>
<sequence length="757" mass="84488">MPFIWAKKTSLFDEVSLDMFYPQGIQLSRKEKLSLIWLASNYDPEKYKKIISSRDCEGANIVQICSAITNPKYPHALRLSAQLLLGTVRVYRTKTRMILQLAESMMLKLSSMLKEATLRNSEPNVIGLARSEAITMVDGCISIIDYSLEPVYYDPQMIMHMNEDDMFLVNGSNNSPFASPIKINNKKEPTTPKKASQSPLVVSNRQISITEDLLSPSRPIQVPGEDDFGANTFGPAPDGFLEDLNLEGLQDELLPPVFEDEELNDIEKPRYNQDEVAKKRRRLIDDIMIDELGDQAQEAIEPVDLDQLLQDAKNINFPTLGNKSSEDEQRMELPEPSKLTPIEEISFPAVEDGDLVEEIGALGMNTGLDAGVLEEEQTTFTAIREGGEQKTVIGEPVDWENQLFTPADAIILKPTKAHPKKKRKLQIDKNTTLSGEDIRNNLANPDSLVTVPISAGTMLPGAKELFNKPLLADMRRHPSLQKWWDNNACFDEGSSSSSSSKTKRKRLRLDRPTSSEEEDINLLLDLPKSPEIQRNPDDTPSSIDIQRAESHASLRSLEKSRGSTMLINQTPIDDASSSKSLDIQAGIDEDLADLPARSSPRVSGIGALPDIVEADLDDIPELDPIQEIDQTLVNDPIPPPYDTDISDNQPPPSLPPMMEDMDDLDPTMEQSFFTIGDDDDHLPKHLSKYQQRVASATMTTSSALNAVSFFELFPHKSTRRRDATLAFYTCLNLTKNGLIDVEQREAFGDILLWKKAT</sequence>
<feature type="domain" description="Rad21/Rec8-like protein C-terminal eukaryotic" evidence="5">
    <location>
        <begin position="709"/>
        <end position="752"/>
    </location>
</feature>
<organism evidence="7 8">
    <name type="scientific">Clytia hemisphaerica</name>
    <dbReference type="NCBI Taxonomy" id="252671"/>
    <lineage>
        <taxon>Eukaryota</taxon>
        <taxon>Metazoa</taxon>
        <taxon>Cnidaria</taxon>
        <taxon>Hydrozoa</taxon>
        <taxon>Hydroidolina</taxon>
        <taxon>Leptothecata</taxon>
        <taxon>Obeliida</taxon>
        <taxon>Clytiidae</taxon>
        <taxon>Clytia</taxon>
    </lineage>
</organism>
<evidence type="ECO:0000259" key="6">
    <source>
        <dbReference type="Pfam" id="PF04825"/>
    </source>
</evidence>
<dbReference type="GO" id="GO:0051177">
    <property type="term" value="P:meiotic sister chromatid cohesion"/>
    <property type="evidence" value="ECO:0007669"/>
    <property type="project" value="TreeGrafter"/>
</dbReference>
<dbReference type="PANTHER" id="PTHR12585:SF27">
    <property type="entry name" value="MEIOTIC RECOMBINATION PROTEIN REC8 HOMOLOG"/>
    <property type="match status" value="1"/>
</dbReference>
<keyword evidence="3" id="KW-0539">Nucleus</keyword>
<dbReference type="OrthoDB" id="10071381at2759"/>
<dbReference type="EnsemblMetazoa" id="CLYHEMT023258.2">
    <property type="protein sequence ID" value="CLYHEMP023258.2"/>
    <property type="gene ID" value="CLYHEMG023258"/>
</dbReference>
<dbReference type="InterPro" id="IPR023093">
    <property type="entry name" value="ScpA-like_C"/>
</dbReference>
<comment type="similarity">
    <text evidence="2">Belongs to the rad21 family.</text>
</comment>
<comment type="subcellular location">
    <subcellularLocation>
        <location evidence="1">Nucleus</location>
    </subcellularLocation>
</comment>
<dbReference type="GO" id="GO:0005634">
    <property type="term" value="C:nucleus"/>
    <property type="evidence" value="ECO:0007669"/>
    <property type="project" value="UniProtKB-SubCell"/>
</dbReference>
<evidence type="ECO:0000256" key="3">
    <source>
        <dbReference type="ARBA" id="ARBA00023242"/>
    </source>
</evidence>
<dbReference type="GeneID" id="136813573"/>
<dbReference type="GO" id="GO:0003682">
    <property type="term" value="F:chromatin binding"/>
    <property type="evidence" value="ECO:0007669"/>
    <property type="project" value="TreeGrafter"/>
</dbReference>
<dbReference type="InterPro" id="IPR036390">
    <property type="entry name" value="WH_DNA-bd_sf"/>
</dbReference>
<dbReference type="RefSeq" id="XP_066926179.1">
    <property type="nucleotide sequence ID" value="XM_067070078.1"/>
</dbReference>
<accession>A0A7M5XH89</accession>
<dbReference type="Proteomes" id="UP000594262">
    <property type="component" value="Unplaced"/>
</dbReference>
<name>A0A7M5XH89_9CNID</name>
<dbReference type="Pfam" id="PF04825">
    <property type="entry name" value="Rad21_Rec8_N"/>
    <property type="match status" value="1"/>
</dbReference>
<reference evidence="7" key="1">
    <citation type="submission" date="2021-01" db="UniProtKB">
        <authorList>
            <consortium name="EnsemblMetazoa"/>
        </authorList>
    </citation>
    <scope>IDENTIFICATION</scope>
</reference>
<dbReference type="SUPFAM" id="SSF46785">
    <property type="entry name" value="Winged helix' DNA-binding domain"/>
    <property type="match status" value="1"/>
</dbReference>
<dbReference type="PANTHER" id="PTHR12585">
    <property type="entry name" value="SCC1 / RAD21 FAMILY MEMBER"/>
    <property type="match status" value="1"/>
</dbReference>
<dbReference type="AlphaFoldDB" id="A0A7M5XH89"/>
<protein>
    <submittedName>
        <fullName evidence="7">Uncharacterized protein</fullName>
    </submittedName>
</protein>